<protein>
    <submittedName>
        <fullName evidence="2">Fructosamine kinase</fullName>
    </submittedName>
</protein>
<dbReference type="EMBL" id="QETB01000004">
    <property type="protein sequence ID" value="PWF26285.1"/>
    <property type="molecule type" value="Genomic_DNA"/>
</dbReference>
<dbReference type="Proteomes" id="UP000245283">
    <property type="component" value="Unassembled WGS sequence"/>
</dbReference>
<accession>A0A2V1K4T2</accession>
<evidence type="ECO:0000313" key="2">
    <source>
        <dbReference type="EMBL" id="PWF26285.1"/>
    </source>
</evidence>
<dbReference type="Gene3D" id="1.20.1270.240">
    <property type="match status" value="1"/>
</dbReference>
<keyword evidence="3" id="KW-1185">Reference proteome</keyword>
<comment type="similarity">
    <text evidence="1">Belongs to the fructosamine kinase family.</text>
</comment>
<dbReference type="OrthoDB" id="5291879at2"/>
<gene>
    <name evidence="2" type="ORF">DD236_08925</name>
</gene>
<organism evidence="2 3">
    <name type="scientific">Ancrocorticia populi</name>
    <dbReference type="NCBI Taxonomy" id="2175228"/>
    <lineage>
        <taxon>Bacteria</taxon>
        <taxon>Bacillati</taxon>
        <taxon>Actinomycetota</taxon>
        <taxon>Actinomycetes</taxon>
        <taxon>Actinomycetales</taxon>
        <taxon>Actinomycetaceae</taxon>
        <taxon>Ancrocorticia</taxon>
    </lineage>
</organism>
<dbReference type="Pfam" id="PF03881">
    <property type="entry name" value="Fructosamin_kin"/>
    <property type="match status" value="1"/>
</dbReference>
<dbReference type="Gene3D" id="1.10.510.10">
    <property type="entry name" value="Transferase(Phosphotransferase) domain 1"/>
    <property type="match status" value="1"/>
</dbReference>
<evidence type="ECO:0000256" key="1">
    <source>
        <dbReference type="PIRNR" id="PIRNR006221"/>
    </source>
</evidence>
<sequence length="271" mass="28400">MSAEAAGLAELGSAARAGGAPVVKLLKTGTDSLQTAQLETARPSASAAEDFGRRLAHTHAFSESGSRVFGQAPAGLDANTGAMGKAPLPLVAPGSPPRPWGQFYADDRILPYLQTARENGAINADGARTIERVCERLKDGDFDAHQPALVETDAALLHGDLWSGNILWATPESAAEAAEGTTDHVNPHDSIGVLIDPACQGGHAESDLAQLTVFNAPFTDRIYAAYNEASPLADGWQDRVGLHTLHILIIHAALFGGGYGRETVDVARMYG</sequence>
<keyword evidence="1" id="KW-0808">Transferase</keyword>
<dbReference type="SUPFAM" id="SSF56112">
    <property type="entry name" value="Protein kinase-like (PK-like)"/>
    <property type="match status" value="1"/>
</dbReference>
<dbReference type="AlphaFoldDB" id="A0A2V1K4T2"/>
<dbReference type="PANTHER" id="PTHR12149">
    <property type="entry name" value="FRUCTOSAMINE 3 KINASE-RELATED PROTEIN"/>
    <property type="match status" value="1"/>
</dbReference>
<dbReference type="InterPro" id="IPR016477">
    <property type="entry name" value="Fructo-/Ketosamine-3-kinase"/>
</dbReference>
<dbReference type="PIRSF" id="PIRSF006221">
    <property type="entry name" value="Ketosamine-3-kinase"/>
    <property type="match status" value="1"/>
</dbReference>
<name>A0A2V1K4T2_9ACTO</name>
<comment type="caution">
    <text evidence="2">The sequence shown here is derived from an EMBL/GenBank/DDBJ whole genome shotgun (WGS) entry which is preliminary data.</text>
</comment>
<dbReference type="InterPro" id="IPR011009">
    <property type="entry name" value="Kinase-like_dom_sf"/>
</dbReference>
<dbReference type="GO" id="GO:0016301">
    <property type="term" value="F:kinase activity"/>
    <property type="evidence" value="ECO:0007669"/>
    <property type="project" value="UniProtKB-UniRule"/>
</dbReference>
<dbReference type="PANTHER" id="PTHR12149:SF8">
    <property type="entry name" value="PROTEIN-RIBULOSAMINE 3-KINASE"/>
    <property type="match status" value="1"/>
</dbReference>
<proteinExistence type="inferred from homology"/>
<keyword evidence="1 2" id="KW-0418">Kinase</keyword>
<evidence type="ECO:0000313" key="3">
    <source>
        <dbReference type="Proteomes" id="UP000245283"/>
    </source>
</evidence>
<reference evidence="3" key="1">
    <citation type="submission" date="2018-05" db="EMBL/GenBank/DDBJ databases">
        <authorList>
            <person name="Li Y."/>
        </authorList>
    </citation>
    <scope>NUCLEOTIDE SEQUENCE [LARGE SCALE GENOMIC DNA]</scope>
    <source>
        <strain evidence="3">sk1b4</strain>
    </source>
</reference>